<gene>
    <name evidence="1" type="ORF">LCGC14_2504130</name>
</gene>
<name>A0A0F9B1Q9_9ZZZZ</name>
<evidence type="ECO:0000313" key="1">
    <source>
        <dbReference type="EMBL" id="KKL15585.1"/>
    </source>
</evidence>
<dbReference type="EMBL" id="LAZR01040011">
    <property type="protein sequence ID" value="KKL15585.1"/>
    <property type="molecule type" value="Genomic_DNA"/>
</dbReference>
<proteinExistence type="predicted"/>
<protein>
    <submittedName>
        <fullName evidence="1">Uncharacterized protein</fullName>
    </submittedName>
</protein>
<dbReference type="SUPFAM" id="SSF57889">
    <property type="entry name" value="Cysteine-rich domain"/>
    <property type="match status" value="1"/>
</dbReference>
<dbReference type="AlphaFoldDB" id="A0A0F9B1Q9"/>
<comment type="caution">
    <text evidence="1">The sequence shown here is derived from an EMBL/GenBank/DDBJ whole genome shotgun (WGS) entry which is preliminary data.</text>
</comment>
<accession>A0A0F9B1Q9</accession>
<sequence>MNQPINLHQFQPETHVWVFTCKQCNESITIPSGLLPRFMEIYLMCTRCGHYVYSEKKEINYERIEDDSNKQETSS</sequence>
<dbReference type="InterPro" id="IPR046349">
    <property type="entry name" value="C1-like_sf"/>
</dbReference>
<reference evidence="1" key="1">
    <citation type="journal article" date="2015" name="Nature">
        <title>Complex archaea that bridge the gap between prokaryotes and eukaryotes.</title>
        <authorList>
            <person name="Spang A."/>
            <person name="Saw J.H."/>
            <person name="Jorgensen S.L."/>
            <person name="Zaremba-Niedzwiedzka K."/>
            <person name="Martijn J."/>
            <person name="Lind A.E."/>
            <person name="van Eijk R."/>
            <person name="Schleper C."/>
            <person name="Guy L."/>
            <person name="Ettema T.J."/>
        </authorList>
    </citation>
    <scope>NUCLEOTIDE SEQUENCE</scope>
</reference>
<organism evidence="1">
    <name type="scientific">marine sediment metagenome</name>
    <dbReference type="NCBI Taxonomy" id="412755"/>
    <lineage>
        <taxon>unclassified sequences</taxon>
        <taxon>metagenomes</taxon>
        <taxon>ecological metagenomes</taxon>
    </lineage>
</organism>